<comment type="caution">
    <text evidence="1">The sequence shown here is derived from an EMBL/GenBank/DDBJ whole genome shotgun (WGS) entry which is preliminary data.</text>
</comment>
<organism evidence="1 2">
    <name type="scientific">Roridomyces roridus</name>
    <dbReference type="NCBI Taxonomy" id="1738132"/>
    <lineage>
        <taxon>Eukaryota</taxon>
        <taxon>Fungi</taxon>
        <taxon>Dikarya</taxon>
        <taxon>Basidiomycota</taxon>
        <taxon>Agaricomycotina</taxon>
        <taxon>Agaricomycetes</taxon>
        <taxon>Agaricomycetidae</taxon>
        <taxon>Agaricales</taxon>
        <taxon>Marasmiineae</taxon>
        <taxon>Mycenaceae</taxon>
        <taxon>Roridomyces</taxon>
    </lineage>
</organism>
<protein>
    <submittedName>
        <fullName evidence="1">Uncharacterized protein</fullName>
    </submittedName>
</protein>
<accession>A0AAD7BPD2</accession>
<evidence type="ECO:0000313" key="1">
    <source>
        <dbReference type="EMBL" id="KAJ7626939.1"/>
    </source>
</evidence>
<keyword evidence="2" id="KW-1185">Reference proteome</keyword>
<proteinExistence type="predicted"/>
<sequence length="118" mass="12944">MAVFLRKVEHHEDATLADKEGIEILGSVAQTHPDVSAGAWRALARDLRSIGHCQDSLRAEEESARLYRAITKTRPALTRLLINGLQAIAEDSRTLGLTEDAVRADAKVADVKASWVAW</sequence>
<dbReference type="EMBL" id="JARKIF010000011">
    <property type="protein sequence ID" value="KAJ7626939.1"/>
    <property type="molecule type" value="Genomic_DNA"/>
</dbReference>
<dbReference type="AlphaFoldDB" id="A0AAD7BPD2"/>
<reference evidence="1" key="1">
    <citation type="submission" date="2023-03" db="EMBL/GenBank/DDBJ databases">
        <title>Massive genome expansion in bonnet fungi (Mycena s.s.) driven by repeated elements and novel gene families across ecological guilds.</title>
        <authorList>
            <consortium name="Lawrence Berkeley National Laboratory"/>
            <person name="Harder C.B."/>
            <person name="Miyauchi S."/>
            <person name="Viragh M."/>
            <person name="Kuo A."/>
            <person name="Thoen E."/>
            <person name="Andreopoulos B."/>
            <person name="Lu D."/>
            <person name="Skrede I."/>
            <person name="Drula E."/>
            <person name="Henrissat B."/>
            <person name="Morin E."/>
            <person name="Kohler A."/>
            <person name="Barry K."/>
            <person name="LaButti K."/>
            <person name="Morin E."/>
            <person name="Salamov A."/>
            <person name="Lipzen A."/>
            <person name="Mereny Z."/>
            <person name="Hegedus B."/>
            <person name="Baldrian P."/>
            <person name="Stursova M."/>
            <person name="Weitz H."/>
            <person name="Taylor A."/>
            <person name="Grigoriev I.V."/>
            <person name="Nagy L.G."/>
            <person name="Martin F."/>
            <person name="Kauserud H."/>
        </authorList>
    </citation>
    <scope>NUCLEOTIDE SEQUENCE</scope>
    <source>
        <strain evidence="1">9284</strain>
    </source>
</reference>
<name>A0AAD7BPD2_9AGAR</name>
<dbReference type="Proteomes" id="UP001221142">
    <property type="component" value="Unassembled WGS sequence"/>
</dbReference>
<gene>
    <name evidence="1" type="ORF">FB45DRAFT_1029314</name>
</gene>
<evidence type="ECO:0000313" key="2">
    <source>
        <dbReference type="Proteomes" id="UP001221142"/>
    </source>
</evidence>